<keyword evidence="10" id="KW-0472">Membrane</keyword>
<accession>A0A8J2RDY5</accession>
<dbReference type="InterPro" id="IPR006077">
    <property type="entry name" value="Vinculin/catenin"/>
</dbReference>
<dbReference type="Gene3D" id="1.20.140.90">
    <property type="entry name" value="Malonyl-CoA decarboxylase, oligemerization domain"/>
    <property type="match status" value="1"/>
</dbReference>
<proteinExistence type="inferred from homology"/>
<dbReference type="InterPro" id="IPR042303">
    <property type="entry name" value="Malonyl_CoA_deC_C_sf"/>
</dbReference>
<dbReference type="InterPro" id="IPR036723">
    <property type="entry name" value="Alpha-catenin/vinculin-like_sf"/>
</dbReference>
<dbReference type="Gene3D" id="1.20.120.230">
    <property type="entry name" value="Alpha-catenin/vinculin-like"/>
    <property type="match status" value="5"/>
</dbReference>
<comment type="subcellular location">
    <subcellularLocation>
        <location evidence="4">Cell junction</location>
        <location evidence="4">Adherens junction</location>
    </subcellularLocation>
    <subcellularLocation>
        <location evidence="3">Cell membrane</location>
        <topology evidence="3">Peripheral membrane protein</topology>
        <orientation evidence="3">Cytoplasmic side</orientation>
    </subcellularLocation>
    <subcellularLocation>
        <location evidence="2">Cytoplasm</location>
        <location evidence="2">Cytoskeleton</location>
    </subcellularLocation>
    <subcellularLocation>
        <location evidence="1">Nucleus</location>
    </subcellularLocation>
</comment>
<dbReference type="PANTHER" id="PTHR18914:SF9">
    <property type="entry name" value="CATENIN ALPHA"/>
    <property type="match status" value="1"/>
</dbReference>
<dbReference type="Gene3D" id="6.10.250.2510">
    <property type="match status" value="1"/>
</dbReference>
<evidence type="ECO:0000256" key="3">
    <source>
        <dbReference type="ARBA" id="ARBA00004413"/>
    </source>
</evidence>
<reference evidence="15" key="1">
    <citation type="submission" date="2021-11" db="EMBL/GenBank/DDBJ databases">
        <authorList>
            <person name="Schell T."/>
        </authorList>
    </citation>
    <scope>NUCLEOTIDE SEQUENCE</scope>
    <source>
        <strain evidence="15">M5</strain>
    </source>
</reference>
<keyword evidence="11" id="KW-0206">Cytoskeleton</keyword>
<evidence type="ECO:0000313" key="16">
    <source>
        <dbReference type="Proteomes" id="UP000789390"/>
    </source>
</evidence>
<dbReference type="Pfam" id="PF01044">
    <property type="entry name" value="Vinculin"/>
    <property type="match status" value="1"/>
</dbReference>
<dbReference type="FunFam" id="1.20.120.230:FF:000011">
    <property type="entry name" value="Catenin alpha 1"/>
    <property type="match status" value="1"/>
</dbReference>
<keyword evidence="6" id="KW-1003">Cell membrane</keyword>
<evidence type="ECO:0000256" key="4">
    <source>
        <dbReference type="ARBA" id="ARBA00004536"/>
    </source>
</evidence>
<feature type="domain" description="Malonyl-CoA decarboxylase N-terminal" evidence="14">
    <location>
        <begin position="215"/>
        <end position="295"/>
    </location>
</feature>
<evidence type="ECO:0000256" key="8">
    <source>
        <dbReference type="ARBA" id="ARBA00022889"/>
    </source>
</evidence>
<dbReference type="GO" id="GO:0015629">
    <property type="term" value="C:actin cytoskeleton"/>
    <property type="evidence" value="ECO:0007669"/>
    <property type="project" value="InterPro"/>
</dbReference>
<evidence type="ECO:0000313" key="15">
    <source>
        <dbReference type="EMBL" id="CAH0099038.1"/>
    </source>
</evidence>
<dbReference type="GO" id="GO:0045296">
    <property type="term" value="F:cadherin binding"/>
    <property type="evidence" value="ECO:0007669"/>
    <property type="project" value="InterPro"/>
</dbReference>
<dbReference type="FunFam" id="1.20.120.230:FF:000006">
    <property type="entry name" value="Catenin alpha 1"/>
    <property type="match status" value="1"/>
</dbReference>
<dbReference type="GO" id="GO:0005912">
    <property type="term" value="C:adherens junction"/>
    <property type="evidence" value="ECO:0007669"/>
    <property type="project" value="UniProtKB-SubCell"/>
</dbReference>
<dbReference type="GO" id="GO:0016342">
    <property type="term" value="C:catenin complex"/>
    <property type="evidence" value="ECO:0007669"/>
    <property type="project" value="TreeGrafter"/>
</dbReference>
<evidence type="ECO:0000256" key="11">
    <source>
        <dbReference type="ARBA" id="ARBA00023212"/>
    </source>
</evidence>
<evidence type="ECO:0000256" key="12">
    <source>
        <dbReference type="ARBA" id="ARBA00023242"/>
    </source>
</evidence>
<dbReference type="PANTHER" id="PTHR18914">
    <property type="entry name" value="ALPHA CATENIN"/>
    <property type="match status" value="1"/>
</dbReference>
<evidence type="ECO:0000259" key="14">
    <source>
        <dbReference type="Pfam" id="PF17408"/>
    </source>
</evidence>
<dbReference type="PRINTS" id="PR00805">
    <property type="entry name" value="ALPHACATENIN"/>
</dbReference>
<dbReference type="FunFam" id="1.20.120.230:FF:000008">
    <property type="entry name" value="Catenin alpha 1"/>
    <property type="match status" value="1"/>
</dbReference>
<dbReference type="GO" id="GO:0008013">
    <property type="term" value="F:beta-catenin binding"/>
    <property type="evidence" value="ECO:0007669"/>
    <property type="project" value="TreeGrafter"/>
</dbReference>
<keyword evidence="8" id="KW-0130">Cell adhesion</keyword>
<dbReference type="FunFam" id="1.20.120.230:FF:000007">
    <property type="entry name" value="Catenin alpha 1"/>
    <property type="match status" value="1"/>
</dbReference>
<dbReference type="GO" id="GO:0005634">
    <property type="term" value="C:nucleus"/>
    <property type="evidence" value="ECO:0007669"/>
    <property type="project" value="UniProtKB-SubCell"/>
</dbReference>
<keyword evidence="9" id="KW-0965">Cell junction</keyword>
<dbReference type="GO" id="GO:0016477">
    <property type="term" value="P:cell migration"/>
    <property type="evidence" value="ECO:0007669"/>
    <property type="project" value="TreeGrafter"/>
</dbReference>
<dbReference type="Pfam" id="PF17408">
    <property type="entry name" value="MCD_N"/>
    <property type="match status" value="1"/>
</dbReference>
<dbReference type="InterPro" id="IPR007956">
    <property type="entry name" value="Malonyl_CoA_deC_C"/>
</dbReference>
<dbReference type="GO" id="GO:0098609">
    <property type="term" value="P:cell-cell adhesion"/>
    <property type="evidence" value="ECO:0007669"/>
    <property type="project" value="TreeGrafter"/>
</dbReference>
<keyword evidence="16" id="KW-1185">Reference proteome</keyword>
<dbReference type="InterPro" id="IPR000633">
    <property type="entry name" value="Vinculin_CS"/>
</dbReference>
<sequence length="1561" mass="175026">MNRRKQTFVCFVGGYVTSVWVVNAKALHRNIWFQGRPKKGIHLVLGLQLPPYKAQQLGIFLIRAVNQEGTVMSRIALIYPKLAIFRSRTQLTSPATTARNCDLMKNPSFNTQLGVVLMNLNNIQLTPVNTFSSHSAYNPGIQTASTLIQKDLFELASKALLELQESKNSSSLVLEKKAHVFCDLYRTLQHSEKSLILNQFALIWSGKQNSTLNSVKKYLTAQEKGDEALIKAEDNLRNTLAVEQNWMLSILARQEGGIKFLIDIRADVLEQIESPDATNLVVLRSLSNSIRDLIAPCFGIDMLQLDRVTWSSPGSLLQHISEGEAVHPMRSWSDLKKRLGPYRRCFILLHPALPKRPLAILHVALTNEISNNIHTIITRNMSQSFDSETDGSRLTEIDAEDMERVNTAIFYSISSTQKGLAGIDLGQSLIKRALRELQAEIPSLKQHSTLSPIPGFRSWLLQQLRETERGRKTVLTDFNWGTALQLINSTKENPLGLLRSFLVDSSWIREEAKAKLMEKPLMRLCAHYLFVEKRRGFALDSVANFHLRNGAMMWRLNWASDLSPRGIKNSFGLMMNYRYYLDACEKNSQLYAEKQHIESSEQIRLLSGVSSSATNHTEARGGVPLLPPDISGFEMPVMPVPGLDYMGIPNQAHGPTALKWDPKNLEIRTTSVERTLEPLVIQVTTLVNTKGSSKKKKGRSKRAHVLVAAVEKATGNFIERGEQIAYENPDIQQEMLAAVDEVRKTGETMSVASREFAEDPCSSLKRGNMVRAARNLLSAVTRLLILADMVDVHRLLKSLRVVEDDLERLRGASSQAELEEGMRMFGRNASELMAQAARRQQELKDPALRDDLAAARAVLKKHSMMLLTASKAFVRHPELAAAKANRDYVLKQVCQAVSAISDVAQGKSTVGNPAVQMPYDGPGELAAALDDFDERIIMDPLAYSEIRTRPSLEERLESIISGAALMADSSCTRDDRRERIVAECNAVRQALQDLLSEYMSNMGKKDRSEGLDRALDHMCRKTRDLRRQLRKAVVDHVSDSFLETNVPLLVLIEAAKSGNEKEVEEYSQVFLEHANKLVEVANLACSMSGNEDGVKMVRYAASQIEALCPQVINAARILAARPRSRVAQENMDIFRDAWENQVRILTDAVDDITTIDDFLAVSENHILEDVNKCVLALQEGDPDSLDRTAGAIRGRASRVANVVTAEMDNYEPGIYTERVLEAVKVLRDQVMPNFAQKVEMAVDALSNNPPRDVDENEFIDASRLVYDGVREVRRAVLMNRADEELDPEEVELDEQYTIDTRSKSSNHTLDYMVDEYPDISGITTAREAMRKLKEEDKAKIAQQVEYFRTEKLKFDREVSKWDDSGNDIIVLAKHMCMIMMEMTDFTRGRGPLKTTMDVINAAKKISEAGTKLDKFARLIADQCPESSTKQDLLAYLQRIALYCHQLNITSKVKADVQNISGELIVSGLDSATSLIQAAKNLMNAVVLTVKASYVASTKYTSRQTTVVSPIVVWKMKAPEKKPLVRREKPEEVRAKVRRASQKKHIAPIKVLSEFQSPAESV</sequence>
<dbReference type="GO" id="GO:0006633">
    <property type="term" value="P:fatty acid biosynthetic process"/>
    <property type="evidence" value="ECO:0007669"/>
    <property type="project" value="InterPro"/>
</dbReference>
<protein>
    <submittedName>
        <fullName evidence="15">Uncharacterized protein</fullName>
    </submittedName>
</protein>
<dbReference type="Pfam" id="PF05292">
    <property type="entry name" value="MCD"/>
    <property type="match status" value="1"/>
</dbReference>
<evidence type="ECO:0000259" key="13">
    <source>
        <dbReference type="Pfam" id="PF05292"/>
    </source>
</evidence>
<dbReference type="Gene3D" id="3.40.630.150">
    <property type="entry name" value="Malonyl-CoA decarboxylase, catalytic domain"/>
    <property type="match status" value="1"/>
</dbReference>
<feature type="domain" description="Malonyl-CoA decarboxylase C-terminal" evidence="13">
    <location>
        <begin position="302"/>
        <end position="579"/>
    </location>
</feature>
<dbReference type="OrthoDB" id="6376697at2759"/>
<dbReference type="EMBL" id="CAKKLH010000013">
    <property type="protein sequence ID" value="CAH0099038.1"/>
    <property type="molecule type" value="Genomic_DNA"/>
</dbReference>
<evidence type="ECO:0000256" key="7">
    <source>
        <dbReference type="ARBA" id="ARBA00022490"/>
    </source>
</evidence>
<keyword evidence="12" id="KW-0539">Nucleus</keyword>
<evidence type="ECO:0000256" key="6">
    <source>
        <dbReference type="ARBA" id="ARBA00022475"/>
    </source>
</evidence>
<evidence type="ECO:0000256" key="2">
    <source>
        <dbReference type="ARBA" id="ARBA00004245"/>
    </source>
</evidence>
<dbReference type="FunFam" id="3.40.630.150:FF:000001">
    <property type="entry name" value="Malonyl-CoA decarboxylase, mitochondrial"/>
    <property type="match status" value="1"/>
</dbReference>
<dbReference type="GO" id="GO:0051015">
    <property type="term" value="F:actin filament binding"/>
    <property type="evidence" value="ECO:0007669"/>
    <property type="project" value="InterPro"/>
</dbReference>
<dbReference type="GO" id="GO:0005198">
    <property type="term" value="F:structural molecule activity"/>
    <property type="evidence" value="ECO:0007669"/>
    <property type="project" value="InterPro"/>
</dbReference>
<comment type="caution">
    <text evidence="15">The sequence shown here is derived from an EMBL/GenBank/DDBJ whole genome shotgun (WGS) entry which is preliminary data.</text>
</comment>
<keyword evidence="7" id="KW-0963">Cytoplasm</keyword>
<name>A0A8J2RDY5_9CRUS</name>
<dbReference type="SUPFAM" id="SSF47220">
    <property type="entry name" value="alpha-catenin/vinculin-like"/>
    <property type="match status" value="4"/>
</dbReference>
<evidence type="ECO:0000256" key="9">
    <source>
        <dbReference type="ARBA" id="ARBA00022949"/>
    </source>
</evidence>
<dbReference type="PROSITE" id="PS00663">
    <property type="entry name" value="VINCULIN_1"/>
    <property type="match status" value="1"/>
</dbReference>
<organism evidence="15 16">
    <name type="scientific">Daphnia galeata</name>
    <dbReference type="NCBI Taxonomy" id="27404"/>
    <lineage>
        <taxon>Eukaryota</taxon>
        <taxon>Metazoa</taxon>
        <taxon>Ecdysozoa</taxon>
        <taxon>Arthropoda</taxon>
        <taxon>Crustacea</taxon>
        <taxon>Branchiopoda</taxon>
        <taxon>Diplostraca</taxon>
        <taxon>Cladocera</taxon>
        <taxon>Anomopoda</taxon>
        <taxon>Daphniidae</taxon>
        <taxon>Daphnia</taxon>
    </lineage>
</organism>
<dbReference type="InterPro" id="IPR035372">
    <property type="entry name" value="MCD_N"/>
</dbReference>
<dbReference type="GO" id="GO:0050080">
    <property type="term" value="F:malonyl-CoA decarboxylase activity"/>
    <property type="evidence" value="ECO:0007669"/>
    <property type="project" value="InterPro"/>
</dbReference>
<evidence type="ECO:0000256" key="1">
    <source>
        <dbReference type="ARBA" id="ARBA00004123"/>
    </source>
</evidence>
<gene>
    <name evidence="15" type="ORF">DGAL_LOCUS1146</name>
</gene>
<evidence type="ECO:0000256" key="5">
    <source>
        <dbReference type="ARBA" id="ARBA00008376"/>
    </source>
</evidence>
<dbReference type="InterPro" id="IPR038351">
    <property type="entry name" value="MCD_N_sf"/>
</dbReference>
<evidence type="ECO:0000256" key="10">
    <source>
        <dbReference type="ARBA" id="ARBA00023136"/>
    </source>
</evidence>
<dbReference type="Proteomes" id="UP000789390">
    <property type="component" value="Unassembled WGS sequence"/>
</dbReference>
<dbReference type="InterPro" id="IPR001033">
    <property type="entry name" value="Alpha_catenin"/>
</dbReference>
<comment type="similarity">
    <text evidence="5">Belongs to the vinculin/alpha-catenin family.</text>
</comment>